<protein>
    <submittedName>
        <fullName evidence="1">Uncharacterized protein</fullName>
    </submittedName>
</protein>
<organism evidence="1 2">
    <name type="scientific">Planobispora siamensis</name>
    <dbReference type="NCBI Taxonomy" id="936338"/>
    <lineage>
        <taxon>Bacteria</taxon>
        <taxon>Bacillati</taxon>
        <taxon>Actinomycetota</taxon>
        <taxon>Actinomycetes</taxon>
        <taxon>Streptosporangiales</taxon>
        <taxon>Streptosporangiaceae</taxon>
        <taxon>Planobispora</taxon>
    </lineage>
</organism>
<accession>A0A8J3SMR0</accession>
<gene>
    <name evidence="1" type="ORF">Psi01_60510</name>
</gene>
<keyword evidence="2" id="KW-1185">Reference proteome</keyword>
<reference evidence="1 2" key="1">
    <citation type="submission" date="2021-01" db="EMBL/GenBank/DDBJ databases">
        <title>Whole genome shotgun sequence of Planobispora siamensis NBRC 107568.</title>
        <authorList>
            <person name="Komaki H."/>
            <person name="Tamura T."/>
        </authorList>
    </citation>
    <scope>NUCLEOTIDE SEQUENCE [LARGE SCALE GENOMIC DNA]</scope>
    <source>
        <strain evidence="1 2">NBRC 107568</strain>
    </source>
</reference>
<comment type="caution">
    <text evidence="1">The sequence shown here is derived from an EMBL/GenBank/DDBJ whole genome shotgun (WGS) entry which is preliminary data.</text>
</comment>
<dbReference type="EMBL" id="BOOJ01000052">
    <property type="protein sequence ID" value="GIH95421.1"/>
    <property type="molecule type" value="Genomic_DNA"/>
</dbReference>
<name>A0A8J3SMR0_9ACTN</name>
<dbReference type="RefSeq" id="WP_204067516.1">
    <property type="nucleotide sequence ID" value="NZ_BOOJ01000052.1"/>
</dbReference>
<dbReference type="Proteomes" id="UP000619788">
    <property type="component" value="Unassembled WGS sequence"/>
</dbReference>
<proteinExistence type="predicted"/>
<evidence type="ECO:0000313" key="1">
    <source>
        <dbReference type="EMBL" id="GIH95421.1"/>
    </source>
</evidence>
<dbReference type="AlphaFoldDB" id="A0A8J3SMR0"/>
<evidence type="ECO:0000313" key="2">
    <source>
        <dbReference type="Proteomes" id="UP000619788"/>
    </source>
</evidence>
<sequence length="196" mass="21459">MYPHQIHPLVMHAVLDAVRAHLEAEGATMTAETIAFDRRSGRLTVNLPGGTCFRVTTAVQAVAPACRARLRDLTTEYWLEGEELHSRPIGSDREGRPVQMSSTQIPVDDHDAYDLFSHHLAVRSYLMRIDQGHYKPLGMTHLAHSGVMYWLEGDDLVGCPIGMLGDLPITHACRASGAALTGLLADIAAVLRQRAA</sequence>